<dbReference type="RefSeq" id="WP_055673326.1">
    <property type="nucleotide sequence ID" value="NZ_CXWD01000019.1"/>
</dbReference>
<organism evidence="2 3">
    <name type="scientific">Roseibium alexandrii</name>
    <dbReference type="NCBI Taxonomy" id="388408"/>
    <lineage>
        <taxon>Bacteria</taxon>
        <taxon>Pseudomonadati</taxon>
        <taxon>Pseudomonadota</taxon>
        <taxon>Alphaproteobacteria</taxon>
        <taxon>Hyphomicrobiales</taxon>
        <taxon>Stappiaceae</taxon>
        <taxon>Roseibium</taxon>
    </lineage>
</organism>
<feature type="transmembrane region" description="Helical" evidence="1">
    <location>
        <begin position="32"/>
        <end position="53"/>
    </location>
</feature>
<dbReference type="Proteomes" id="UP000053235">
    <property type="component" value="Unassembled WGS sequence"/>
</dbReference>
<dbReference type="AlphaFoldDB" id="A0A0M7AL24"/>
<accession>A0A0M7AL24</accession>
<evidence type="ECO:0000313" key="3">
    <source>
        <dbReference type="Proteomes" id="UP000053235"/>
    </source>
</evidence>
<sequence length="138" mass="14792">MRSSSFYKTTVHHQVARPFTAKTKAMDPIANFKLASIFILALLTVLIAGIISMNASNASQAQDVGQTAPQGMMATKTDRAVIPAKAGNCESQTWGAWSAECAAELTGASKVRTVSYVTIEKQPNTVNQTILARYPSNN</sequence>
<name>A0A0M7AL24_9HYPH</name>
<reference evidence="3" key="1">
    <citation type="submission" date="2015-07" db="EMBL/GenBank/DDBJ databases">
        <authorList>
            <person name="Rodrigo-Torres Lidia"/>
            <person name="Arahal R.David."/>
        </authorList>
    </citation>
    <scope>NUCLEOTIDE SEQUENCE [LARGE SCALE GENOMIC DNA]</scope>
    <source>
        <strain evidence="3">CECT 5112</strain>
    </source>
</reference>
<keyword evidence="1" id="KW-1133">Transmembrane helix</keyword>
<dbReference type="STRING" id="388408.LAX5112_04036"/>
<evidence type="ECO:0000256" key="1">
    <source>
        <dbReference type="SAM" id="Phobius"/>
    </source>
</evidence>
<dbReference type="EMBL" id="CXWD01000019">
    <property type="protein sequence ID" value="CTQ74920.1"/>
    <property type="molecule type" value="Genomic_DNA"/>
</dbReference>
<keyword evidence="1" id="KW-0472">Membrane</keyword>
<keyword evidence="3" id="KW-1185">Reference proteome</keyword>
<dbReference type="OrthoDB" id="7677493at2"/>
<keyword evidence="1" id="KW-0812">Transmembrane</keyword>
<evidence type="ECO:0000313" key="2">
    <source>
        <dbReference type="EMBL" id="CTQ74920.1"/>
    </source>
</evidence>
<protein>
    <submittedName>
        <fullName evidence="2">Uncharacterized protein</fullName>
    </submittedName>
</protein>
<gene>
    <name evidence="2" type="ORF">LAX5112_04036</name>
</gene>
<proteinExistence type="predicted"/>